<dbReference type="InterPro" id="IPR039420">
    <property type="entry name" value="WalR-like"/>
</dbReference>
<evidence type="ECO:0000256" key="2">
    <source>
        <dbReference type="PROSITE-ProRule" id="PRU00169"/>
    </source>
</evidence>
<dbReference type="Pfam" id="PF04397">
    <property type="entry name" value="LytTR"/>
    <property type="match status" value="1"/>
</dbReference>
<evidence type="ECO:0000259" key="3">
    <source>
        <dbReference type="PROSITE" id="PS50110"/>
    </source>
</evidence>
<evidence type="ECO:0000256" key="1">
    <source>
        <dbReference type="ARBA" id="ARBA00023125"/>
    </source>
</evidence>
<dbReference type="PANTHER" id="PTHR48111:SF69">
    <property type="entry name" value="RESPONSE REGULATOR RECEIVER"/>
    <property type="match status" value="1"/>
</dbReference>
<dbReference type="Gene3D" id="3.40.50.2300">
    <property type="match status" value="1"/>
</dbReference>
<keyword evidence="6" id="KW-1185">Reference proteome</keyword>
<dbReference type="SMART" id="SM00850">
    <property type="entry name" value="LytTR"/>
    <property type="match status" value="1"/>
</dbReference>
<feature type="domain" description="HTH LytTR-type" evidence="4">
    <location>
        <begin position="137"/>
        <end position="243"/>
    </location>
</feature>
<dbReference type="InterPro" id="IPR007492">
    <property type="entry name" value="LytTR_DNA-bd_dom"/>
</dbReference>
<dbReference type="PROSITE" id="PS50930">
    <property type="entry name" value="HTH_LYTTR"/>
    <property type="match status" value="1"/>
</dbReference>
<dbReference type="Gene3D" id="2.40.50.1020">
    <property type="entry name" value="LytTr DNA-binding domain"/>
    <property type="match status" value="1"/>
</dbReference>
<dbReference type="GO" id="GO:0000156">
    <property type="term" value="F:phosphorelay response regulator activity"/>
    <property type="evidence" value="ECO:0007669"/>
    <property type="project" value="TreeGrafter"/>
</dbReference>
<dbReference type="Pfam" id="PF00072">
    <property type="entry name" value="Response_reg"/>
    <property type="match status" value="1"/>
</dbReference>
<dbReference type="GO" id="GO:0006355">
    <property type="term" value="P:regulation of DNA-templated transcription"/>
    <property type="evidence" value="ECO:0007669"/>
    <property type="project" value="TreeGrafter"/>
</dbReference>
<dbReference type="SUPFAM" id="SSF52172">
    <property type="entry name" value="CheY-like"/>
    <property type="match status" value="1"/>
</dbReference>
<dbReference type="GO" id="GO:0005829">
    <property type="term" value="C:cytosol"/>
    <property type="evidence" value="ECO:0007669"/>
    <property type="project" value="TreeGrafter"/>
</dbReference>
<sequence>MVDDEPLARDELVFTLEQIGGVEVVAQAESSAKALALLSEHAPDVVFADLRMPGPDGLALAEAVIARRPSTAIVMVSAHDDGALRGFEVGVVDYLLKPARLDRVRKAIERVRARLTEGSGASPSEPPPREGAPLTRLAVRRRGAYVVVDIHDVVWFEVKDELVWAVTENDRYALDLTLSALEQRLPDGVFFRSHRGFLVRLDRIAAMEPSGAGTFELTLSHPEKPRIPLARERARLLRDLIPIAG</sequence>
<dbReference type="InterPro" id="IPR001789">
    <property type="entry name" value="Sig_transdc_resp-reg_receiver"/>
</dbReference>
<protein>
    <submittedName>
        <fullName evidence="5">Two-component response regulator</fullName>
    </submittedName>
</protein>
<proteinExistence type="predicted"/>
<dbReference type="SMART" id="SM00448">
    <property type="entry name" value="REC"/>
    <property type="match status" value="1"/>
</dbReference>
<keyword evidence="2" id="KW-0597">Phosphoprotein</keyword>
<dbReference type="GO" id="GO:0032993">
    <property type="term" value="C:protein-DNA complex"/>
    <property type="evidence" value="ECO:0007669"/>
    <property type="project" value="TreeGrafter"/>
</dbReference>
<gene>
    <name evidence="5" type="ORF">DB32_002595</name>
</gene>
<dbReference type="PROSITE" id="PS50110">
    <property type="entry name" value="RESPONSE_REGULATORY"/>
    <property type="match status" value="1"/>
</dbReference>
<name>A0A0F6W2B2_9BACT</name>
<dbReference type="KEGG" id="samy:DB32_002595"/>
<feature type="modified residue" description="4-aspartylphosphate" evidence="2">
    <location>
        <position position="49"/>
    </location>
</feature>
<dbReference type="STRING" id="927083.DB32_002595"/>
<dbReference type="EMBL" id="CP011125">
    <property type="protein sequence ID" value="AKF05446.1"/>
    <property type="molecule type" value="Genomic_DNA"/>
</dbReference>
<keyword evidence="1" id="KW-0238">DNA-binding</keyword>
<dbReference type="Proteomes" id="UP000034883">
    <property type="component" value="Chromosome"/>
</dbReference>
<evidence type="ECO:0000313" key="5">
    <source>
        <dbReference type="EMBL" id="AKF05446.1"/>
    </source>
</evidence>
<dbReference type="GO" id="GO:0000976">
    <property type="term" value="F:transcription cis-regulatory region binding"/>
    <property type="evidence" value="ECO:0007669"/>
    <property type="project" value="TreeGrafter"/>
</dbReference>
<reference evidence="5 6" key="1">
    <citation type="submission" date="2015-03" db="EMBL/GenBank/DDBJ databases">
        <title>Genome assembly of Sandaracinus amylolyticus DSM 53668.</title>
        <authorList>
            <person name="Sharma G."/>
            <person name="Subramanian S."/>
        </authorList>
    </citation>
    <scope>NUCLEOTIDE SEQUENCE [LARGE SCALE GENOMIC DNA]</scope>
    <source>
        <strain evidence="5 6">DSM 53668</strain>
    </source>
</reference>
<accession>A0A0F6W2B2</accession>
<evidence type="ECO:0000313" key="6">
    <source>
        <dbReference type="Proteomes" id="UP000034883"/>
    </source>
</evidence>
<dbReference type="AlphaFoldDB" id="A0A0F6W2B2"/>
<feature type="domain" description="Response regulatory" evidence="3">
    <location>
        <begin position="1"/>
        <end position="112"/>
    </location>
</feature>
<organism evidence="5 6">
    <name type="scientific">Sandaracinus amylolyticus</name>
    <dbReference type="NCBI Taxonomy" id="927083"/>
    <lineage>
        <taxon>Bacteria</taxon>
        <taxon>Pseudomonadati</taxon>
        <taxon>Myxococcota</taxon>
        <taxon>Polyangia</taxon>
        <taxon>Polyangiales</taxon>
        <taxon>Sandaracinaceae</taxon>
        <taxon>Sandaracinus</taxon>
    </lineage>
</organism>
<dbReference type="InterPro" id="IPR011006">
    <property type="entry name" value="CheY-like_superfamily"/>
</dbReference>
<evidence type="ECO:0000259" key="4">
    <source>
        <dbReference type="PROSITE" id="PS50930"/>
    </source>
</evidence>
<dbReference type="PANTHER" id="PTHR48111">
    <property type="entry name" value="REGULATOR OF RPOS"/>
    <property type="match status" value="1"/>
</dbReference>